<dbReference type="InterPro" id="IPR051532">
    <property type="entry name" value="Ester_Hydrolysis_Enzymes"/>
</dbReference>
<feature type="domain" description="SGNH hydrolase-type esterase" evidence="2">
    <location>
        <begin position="67"/>
        <end position="232"/>
    </location>
</feature>
<dbReference type="GO" id="GO:0004622">
    <property type="term" value="F:phosphatidylcholine lysophospholipase activity"/>
    <property type="evidence" value="ECO:0007669"/>
    <property type="project" value="TreeGrafter"/>
</dbReference>
<evidence type="ECO:0000313" key="4">
    <source>
        <dbReference type="Proteomes" id="UP000515511"/>
    </source>
</evidence>
<accession>A0A7G6YE89</accession>
<dbReference type="EMBL" id="CP043641">
    <property type="protein sequence ID" value="QNE36804.1"/>
    <property type="molecule type" value="Genomic_DNA"/>
</dbReference>
<feature type="chain" id="PRO_5039655487" evidence="1">
    <location>
        <begin position="19"/>
        <end position="255"/>
    </location>
</feature>
<proteinExistence type="predicted"/>
<dbReference type="SUPFAM" id="SSF52266">
    <property type="entry name" value="SGNH hydrolase"/>
    <property type="match status" value="1"/>
</dbReference>
<evidence type="ECO:0000259" key="2">
    <source>
        <dbReference type="Pfam" id="PF13472"/>
    </source>
</evidence>
<feature type="signal peptide" evidence="1">
    <location>
        <begin position="1"/>
        <end position="18"/>
    </location>
</feature>
<evidence type="ECO:0000313" key="3">
    <source>
        <dbReference type="EMBL" id="QNE36804.1"/>
    </source>
</evidence>
<dbReference type="InterPro" id="IPR036514">
    <property type="entry name" value="SGNH_hydro_sf"/>
</dbReference>
<organism evidence="3 4">
    <name type="scientific">Leifsonia shinshuensis</name>
    <dbReference type="NCBI Taxonomy" id="150026"/>
    <lineage>
        <taxon>Bacteria</taxon>
        <taxon>Bacillati</taxon>
        <taxon>Actinomycetota</taxon>
        <taxon>Actinomycetes</taxon>
        <taxon>Micrococcales</taxon>
        <taxon>Microbacteriaceae</taxon>
        <taxon>Leifsonia</taxon>
    </lineage>
</organism>
<dbReference type="Gene3D" id="3.40.50.1110">
    <property type="entry name" value="SGNH hydrolase"/>
    <property type="match status" value="1"/>
</dbReference>
<dbReference type="Proteomes" id="UP000515511">
    <property type="component" value="Chromosome"/>
</dbReference>
<dbReference type="PANTHER" id="PTHR30383">
    <property type="entry name" value="THIOESTERASE 1/PROTEASE 1/LYSOPHOSPHOLIPASE L1"/>
    <property type="match status" value="1"/>
</dbReference>
<sequence>MGFLKPVFWVGGAAVAVAAGAVAGRAWVAQQRASLAAGKERINQTLPVHSAWWRDHAKTEGEILYVAIGDSAAQGIGASAPRNSYVGVIADHIRSATGRSVQVVNLSVSGATVALAVADQLPRLADHAPDIVTVSIGANDIGDFDAERFREGIRRVLDAVPPDAIVADLPYFYLPRNERKVAVANGILREAAAERGLTVVPLHEAMRREGWRGVMQQFADDWFHPNDRGYRVWASAFLPAVIEQATAKFPRRAAL</sequence>
<dbReference type="InterPro" id="IPR013830">
    <property type="entry name" value="SGNH_hydro"/>
</dbReference>
<dbReference type="AlphaFoldDB" id="A0A7G6YE89"/>
<reference evidence="4" key="1">
    <citation type="submission" date="2019-09" db="EMBL/GenBank/DDBJ databases">
        <title>Antimicrobial potential of Antarctic Bacteria.</title>
        <authorList>
            <person name="Benaud N."/>
            <person name="Edwards R.J."/>
            <person name="Ferrari B.C."/>
        </authorList>
    </citation>
    <scope>NUCLEOTIDE SEQUENCE [LARGE SCALE GENOMIC DNA]</scope>
    <source>
        <strain evidence="4">INR9</strain>
    </source>
</reference>
<dbReference type="KEGG" id="lse:F1C12_17895"/>
<keyword evidence="3" id="KW-0378">Hydrolase</keyword>
<keyword evidence="1" id="KW-0732">Signal</keyword>
<gene>
    <name evidence="3" type="ORF">F1C12_17895</name>
</gene>
<name>A0A7G6YE89_9MICO</name>
<dbReference type="RefSeq" id="WP_185276243.1">
    <property type="nucleotide sequence ID" value="NZ_CP043641.1"/>
</dbReference>
<dbReference type="PANTHER" id="PTHR30383:SF5">
    <property type="entry name" value="SGNH HYDROLASE-TYPE ESTERASE DOMAIN-CONTAINING PROTEIN"/>
    <property type="match status" value="1"/>
</dbReference>
<protein>
    <submittedName>
        <fullName evidence="3">SGNH/GDSL hydrolase family protein</fullName>
    </submittedName>
</protein>
<evidence type="ECO:0000256" key="1">
    <source>
        <dbReference type="SAM" id="SignalP"/>
    </source>
</evidence>
<dbReference type="Pfam" id="PF13472">
    <property type="entry name" value="Lipase_GDSL_2"/>
    <property type="match status" value="1"/>
</dbReference>